<feature type="repeat" description="TPR" evidence="3">
    <location>
        <begin position="165"/>
        <end position="198"/>
    </location>
</feature>
<sequence length="681" mass="77693">MRGIYWKYVMAVAVLVFSAVLKANAQYDTERFYLMGRQALIDGRYSAAIENFNILARLDSDSYETYFFRGIAKYNLGDFRGALEDFDTAVRINPVFTDAYHYRGITLSRIGKYDEALKDMDEAISLRPGFMPLYFSRGVTYFLSRQFEKAVNDFNRFIRSSPKEATAYLNRGASYLFLGDTLSALADYDKAIKLDRFDPEGYIRRGRLYAMDGELDKALEDMDKAISLDTANTFAYFNRAILRYDVGDLAGAMRDFNEVLKDEPDNALTLYNRALLRAQVQDFDGALEDFDKVININPRNVLAYFNRASVFIEQGRYWDAVRDYDKAIELYPDFAKAYMNRSYLKNLMGYTSESKKDYETAQRKIKEYRQKTSTEEGASAFADTARQYSSLLALDAEFAQKNFDDELLQYRDIDIRLRPMYRVATGRRALWNMLDKIYENGLMDSLLASLPVPCVVSNADDSASGDNPSQYDDFIAAIAKDLSENPERKSVSLFVKGILESDEKQFSTAMDDYGKAISAAEDAGDAENPLLALMYMNRGVLQADMIDFISSMQHNVQVLTLDNRGSTTTARVQEQSTSSYDYSEAIGDMIKASMIYPDYPYIYFNLGNLFTLSSEHTEAIDNYTRAIELYPYFGDAFFNRGLVLIYLKDKEKGCIDLSKAGELGIDDAYSVINKYCKEDED</sequence>
<feature type="repeat" description="TPR" evidence="3">
    <location>
        <begin position="600"/>
        <end position="633"/>
    </location>
</feature>
<feature type="repeat" description="TPR" evidence="3">
    <location>
        <begin position="301"/>
        <end position="334"/>
    </location>
</feature>
<feature type="repeat" description="TPR" evidence="3">
    <location>
        <begin position="199"/>
        <end position="232"/>
    </location>
</feature>
<dbReference type="PROSITE" id="PS50005">
    <property type="entry name" value="TPR"/>
    <property type="match status" value="9"/>
</dbReference>
<reference evidence="4" key="2">
    <citation type="journal article" date="2021" name="PeerJ">
        <title>Extensive microbial diversity within the chicken gut microbiome revealed by metagenomics and culture.</title>
        <authorList>
            <person name="Gilroy R."/>
            <person name="Ravi A."/>
            <person name="Getino M."/>
            <person name="Pursley I."/>
            <person name="Horton D.L."/>
            <person name="Alikhan N.F."/>
            <person name="Baker D."/>
            <person name="Gharbi K."/>
            <person name="Hall N."/>
            <person name="Watson M."/>
            <person name="Adriaenssens E.M."/>
            <person name="Foster-Nyarko E."/>
            <person name="Jarju S."/>
            <person name="Secka A."/>
            <person name="Antonio M."/>
            <person name="Oren A."/>
            <person name="Chaudhuri R.R."/>
            <person name="La Ragione R."/>
            <person name="Hildebrand F."/>
            <person name="Pallen M.J."/>
        </authorList>
    </citation>
    <scope>NUCLEOTIDE SEQUENCE</scope>
    <source>
        <strain evidence="4">10037</strain>
    </source>
</reference>
<dbReference type="PANTHER" id="PTHR44858:SF1">
    <property type="entry name" value="UDP-N-ACETYLGLUCOSAMINE--PEPTIDE N-ACETYLGLUCOSAMINYLTRANSFERASE SPINDLY-RELATED"/>
    <property type="match status" value="1"/>
</dbReference>
<evidence type="ECO:0000256" key="1">
    <source>
        <dbReference type="ARBA" id="ARBA00022737"/>
    </source>
</evidence>
<feature type="repeat" description="TPR" evidence="3">
    <location>
        <begin position="131"/>
        <end position="164"/>
    </location>
</feature>
<dbReference type="Pfam" id="PF13181">
    <property type="entry name" value="TPR_8"/>
    <property type="match status" value="1"/>
</dbReference>
<organism evidence="4 5">
    <name type="scientific">Candidatus Merdivivens pullistercoris</name>
    <dbReference type="NCBI Taxonomy" id="2840873"/>
    <lineage>
        <taxon>Bacteria</taxon>
        <taxon>Pseudomonadati</taxon>
        <taxon>Bacteroidota</taxon>
        <taxon>Bacteroidia</taxon>
        <taxon>Bacteroidales</taxon>
        <taxon>Muribaculaceae</taxon>
        <taxon>Muribaculaceae incertae sedis</taxon>
        <taxon>Candidatus Merdivivens</taxon>
    </lineage>
</organism>
<dbReference type="AlphaFoldDB" id="A0A9D9I3S3"/>
<keyword evidence="1" id="KW-0677">Repeat</keyword>
<dbReference type="SMART" id="SM00028">
    <property type="entry name" value="TPR"/>
    <property type="match status" value="13"/>
</dbReference>
<feature type="repeat" description="TPR" evidence="3">
    <location>
        <begin position="63"/>
        <end position="96"/>
    </location>
</feature>
<dbReference type="Pfam" id="PF13432">
    <property type="entry name" value="TPR_16"/>
    <property type="match status" value="3"/>
</dbReference>
<accession>A0A9D9I3S3</accession>
<dbReference type="PROSITE" id="PS50293">
    <property type="entry name" value="TPR_REGION"/>
    <property type="match status" value="3"/>
</dbReference>
<dbReference type="Pfam" id="PF00515">
    <property type="entry name" value="TPR_1"/>
    <property type="match status" value="2"/>
</dbReference>
<evidence type="ECO:0000313" key="5">
    <source>
        <dbReference type="Proteomes" id="UP000823597"/>
    </source>
</evidence>
<dbReference type="Gene3D" id="1.25.40.10">
    <property type="entry name" value="Tetratricopeptide repeat domain"/>
    <property type="match status" value="4"/>
</dbReference>
<protein>
    <submittedName>
        <fullName evidence="4">Tetratricopeptide repeat protein</fullName>
    </submittedName>
</protein>
<dbReference type="EMBL" id="JADIME010000051">
    <property type="protein sequence ID" value="MBO8465367.1"/>
    <property type="molecule type" value="Genomic_DNA"/>
</dbReference>
<feature type="repeat" description="TPR" evidence="3">
    <location>
        <begin position="233"/>
        <end position="266"/>
    </location>
</feature>
<feature type="repeat" description="TPR" evidence="3">
    <location>
        <begin position="267"/>
        <end position="300"/>
    </location>
</feature>
<gene>
    <name evidence="4" type="ORF">IAB93_05145</name>
</gene>
<evidence type="ECO:0000256" key="2">
    <source>
        <dbReference type="ARBA" id="ARBA00022803"/>
    </source>
</evidence>
<dbReference type="InterPro" id="IPR013105">
    <property type="entry name" value="TPR_2"/>
</dbReference>
<feature type="repeat" description="TPR" evidence="3">
    <location>
        <begin position="97"/>
        <end position="130"/>
    </location>
</feature>
<dbReference type="SUPFAM" id="SSF48452">
    <property type="entry name" value="TPR-like"/>
    <property type="match status" value="2"/>
</dbReference>
<dbReference type="PANTHER" id="PTHR44858">
    <property type="entry name" value="TETRATRICOPEPTIDE REPEAT PROTEIN 6"/>
    <property type="match status" value="1"/>
</dbReference>
<reference evidence="4" key="1">
    <citation type="submission" date="2020-10" db="EMBL/GenBank/DDBJ databases">
        <authorList>
            <person name="Gilroy R."/>
        </authorList>
    </citation>
    <scope>NUCLEOTIDE SEQUENCE</scope>
    <source>
        <strain evidence="4">10037</strain>
    </source>
</reference>
<keyword evidence="2 3" id="KW-0802">TPR repeat</keyword>
<proteinExistence type="predicted"/>
<name>A0A9D9I3S3_9BACT</name>
<evidence type="ECO:0000313" key="4">
    <source>
        <dbReference type="EMBL" id="MBO8465367.1"/>
    </source>
</evidence>
<evidence type="ECO:0000256" key="3">
    <source>
        <dbReference type="PROSITE-ProRule" id="PRU00339"/>
    </source>
</evidence>
<dbReference type="InterPro" id="IPR019734">
    <property type="entry name" value="TPR_rpt"/>
</dbReference>
<dbReference type="Pfam" id="PF07719">
    <property type="entry name" value="TPR_2"/>
    <property type="match status" value="1"/>
</dbReference>
<dbReference type="Proteomes" id="UP000823597">
    <property type="component" value="Unassembled WGS sequence"/>
</dbReference>
<dbReference type="InterPro" id="IPR011990">
    <property type="entry name" value="TPR-like_helical_dom_sf"/>
</dbReference>
<dbReference type="InterPro" id="IPR050498">
    <property type="entry name" value="Ycf3"/>
</dbReference>
<comment type="caution">
    <text evidence="4">The sequence shown here is derived from an EMBL/GenBank/DDBJ whole genome shotgun (WGS) entry which is preliminary data.</text>
</comment>